<feature type="binding site" evidence="9">
    <location>
        <position position="70"/>
    </location>
    <ligand>
        <name>Zn(2+)</name>
        <dbReference type="ChEBI" id="CHEBI:29105"/>
        <label>2</label>
        <note>catalytic</note>
    </ligand>
</feature>
<feature type="binding site" evidence="9">
    <location>
        <position position="26"/>
    </location>
    <ligand>
        <name>Zn(2+)</name>
        <dbReference type="ChEBI" id="CHEBI:29105"/>
        <label>1</label>
    </ligand>
</feature>
<dbReference type="PRINTS" id="PR00138">
    <property type="entry name" value="MATRIXIN"/>
</dbReference>
<feature type="active site" evidence="8">
    <location>
        <position position="61"/>
    </location>
</feature>
<evidence type="ECO:0000313" key="12">
    <source>
        <dbReference type="EnsemblMetazoa" id="CapteP47872"/>
    </source>
</evidence>
<evidence type="ECO:0000256" key="2">
    <source>
        <dbReference type="ARBA" id="ARBA00022670"/>
    </source>
</evidence>
<dbReference type="Proteomes" id="UP000014760">
    <property type="component" value="Unassembled WGS sequence"/>
</dbReference>
<organism evidence="11">
    <name type="scientific">Capitella teleta</name>
    <name type="common">Polychaete worm</name>
    <dbReference type="NCBI Taxonomy" id="283909"/>
    <lineage>
        <taxon>Eukaryota</taxon>
        <taxon>Metazoa</taxon>
        <taxon>Spiralia</taxon>
        <taxon>Lophotrochozoa</taxon>
        <taxon>Annelida</taxon>
        <taxon>Polychaeta</taxon>
        <taxon>Sedentaria</taxon>
        <taxon>Scolecida</taxon>
        <taxon>Capitellidae</taxon>
        <taxon>Capitella</taxon>
    </lineage>
</organism>
<feature type="binding site" evidence="9">
    <location>
        <position position="64"/>
    </location>
    <ligand>
        <name>Zn(2+)</name>
        <dbReference type="ChEBI" id="CHEBI:29105"/>
        <label>2</label>
        <note>catalytic</note>
    </ligand>
</feature>
<dbReference type="SMART" id="SM00235">
    <property type="entry name" value="ZnMc"/>
    <property type="match status" value="1"/>
</dbReference>
<accession>R7V624</accession>
<evidence type="ECO:0000313" key="13">
    <source>
        <dbReference type="Proteomes" id="UP000014760"/>
    </source>
</evidence>
<dbReference type="GO" id="GO:0004222">
    <property type="term" value="F:metalloendopeptidase activity"/>
    <property type="evidence" value="ECO:0007669"/>
    <property type="project" value="InterPro"/>
</dbReference>
<dbReference type="PANTHER" id="PTHR10201">
    <property type="entry name" value="MATRIX METALLOPROTEINASE"/>
    <property type="match status" value="1"/>
</dbReference>
<feature type="binding site" evidence="9">
    <location>
        <position position="42"/>
    </location>
    <ligand>
        <name>Ca(2+)</name>
        <dbReference type="ChEBI" id="CHEBI:29108"/>
        <label>1</label>
    </ligand>
</feature>
<sequence>DINVAFYTGDHGDGHPFDGRGASLAHAFFPRWGGDLHFDDDETFTINSDSGTNFLQVAAHEIGHSLGLRHSSDQSSVMNAFYRGYQRDFKLASGDIRGIQSLYPPRTTS</sequence>
<feature type="binding site" evidence="9">
    <location>
        <position position="42"/>
    </location>
    <ligand>
        <name>Ca(2+)</name>
        <dbReference type="ChEBI" id="CHEBI:29108"/>
        <label>3</label>
    </ligand>
</feature>
<dbReference type="GO" id="GO:0006508">
    <property type="term" value="P:proteolysis"/>
    <property type="evidence" value="ECO:0007669"/>
    <property type="project" value="UniProtKB-KW"/>
</dbReference>
<evidence type="ECO:0000256" key="3">
    <source>
        <dbReference type="ARBA" id="ARBA00022723"/>
    </source>
</evidence>
<dbReference type="PANTHER" id="PTHR10201:SF291">
    <property type="entry name" value="MATRIX METALLOPROTEINASE 1, ISOFORM C-RELATED"/>
    <property type="match status" value="1"/>
</dbReference>
<feature type="binding site" evidence="9">
    <location>
        <position position="40"/>
    </location>
    <ligand>
        <name>Ca(2+)</name>
        <dbReference type="ChEBI" id="CHEBI:29108"/>
        <label>1</label>
    </ligand>
</feature>
<dbReference type="GO" id="GO:0031012">
    <property type="term" value="C:extracellular matrix"/>
    <property type="evidence" value="ECO:0007669"/>
    <property type="project" value="InterPro"/>
</dbReference>
<dbReference type="EnsemblMetazoa" id="CapteT47872">
    <property type="protein sequence ID" value="CapteP47872"/>
    <property type="gene ID" value="CapteG47872"/>
</dbReference>
<evidence type="ECO:0000259" key="10">
    <source>
        <dbReference type="SMART" id="SM00235"/>
    </source>
</evidence>
<evidence type="ECO:0000256" key="8">
    <source>
        <dbReference type="PIRSR" id="PIRSR621190-1"/>
    </source>
</evidence>
<reference evidence="12" key="3">
    <citation type="submission" date="2015-06" db="UniProtKB">
        <authorList>
            <consortium name="EnsemblMetazoa"/>
        </authorList>
    </citation>
    <scope>IDENTIFICATION</scope>
</reference>
<feature type="binding site" evidence="9">
    <location>
        <position position="60"/>
    </location>
    <ligand>
        <name>Zn(2+)</name>
        <dbReference type="ChEBI" id="CHEBI:29105"/>
        <label>2</label>
        <note>catalytic</note>
    </ligand>
</feature>
<dbReference type="GO" id="GO:0008270">
    <property type="term" value="F:zinc ion binding"/>
    <property type="evidence" value="ECO:0007669"/>
    <property type="project" value="InterPro"/>
</dbReference>
<dbReference type="MEROPS" id="M10.031"/>
<proteinExistence type="inferred from homology"/>
<keyword evidence="3 9" id="KW-0479">Metal-binding</keyword>
<dbReference type="STRING" id="283909.R7V624"/>
<dbReference type="SUPFAM" id="SSF55486">
    <property type="entry name" value="Metalloproteases ('zincins'), catalytic domain"/>
    <property type="match status" value="1"/>
</dbReference>
<evidence type="ECO:0000256" key="6">
    <source>
        <dbReference type="ARBA" id="ARBA00022833"/>
    </source>
</evidence>
<dbReference type="EMBL" id="AMQN01005844">
    <property type="status" value="NOT_ANNOTATED_CDS"/>
    <property type="molecule type" value="Genomic_DNA"/>
</dbReference>
<comment type="cofactor">
    <cofactor evidence="9">
        <name>Ca(2+)</name>
        <dbReference type="ChEBI" id="CHEBI:29108"/>
    </cofactor>
    <text evidence="9">Can bind about 5 Ca(2+) ions per subunit.</text>
</comment>
<dbReference type="Pfam" id="PF00413">
    <property type="entry name" value="Peptidase_M10"/>
    <property type="match status" value="1"/>
</dbReference>
<keyword evidence="7" id="KW-0482">Metalloprotease</keyword>
<keyword evidence="5" id="KW-0378">Hydrolase</keyword>
<dbReference type="GO" id="GO:0030198">
    <property type="term" value="P:extracellular matrix organization"/>
    <property type="evidence" value="ECO:0007669"/>
    <property type="project" value="TreeGrafter"/>
</dbReference>
<evidence type="ECO:0000256" key="1">
    <source>
        <dbReference type="ARBA" id="ARBA00010370"/>
    </source>
</evidence>
<keyword evidence="9" id="KW-0106">Calcium</keyword>
<keyword evidence="6 9" id="KW-0862">Zinc</keyword>
<dbReference type="OMA" id="IARINFM"/>
<dbReference type="GO" id="GO:0030574">
    <property type="term" value="P:collagen catabolic process"/>
    <property type="evidence" value="ECO:0007669"/>
    <property type="project" value="TreeGrafter"/>
</dbReference>
<dbReference type="InterPro" id="IPR021190">
    <property type="entry name" value="Pept_M10A"/>
</dbReference>
<feature type="non-terminal residue" evidence="11">
    <location>
        <position position="1"/>
    </location>
</feature>
<feature type="binding site" evidence="9">
    <location>
        <position position="13"/>
    </location>
    <ligand>
        <name>Zn(2+)</name>
        <dbReference type="ChEBI" id="CHEBI:29105"/>
        <label>1</label>
    </ligand>
</feature>
<comment type="cofactor">
    <cofactor evidence="9">
        <name>Zn(2+)</name>
        <dbReference type="ChEBI" id="CHEBI:29105"/>
    </cofactor>
    <text evidence="9">Binds 2 Zn(2+) ions per subunit.</text>
</comment>
<dbReference type="InterPro" id="IPR006026">
    <property type="entry name" value="Peptidase_Metallo"/>
</dbReference>
<feature type="binding site" evidence="9">
    <location>
        <position position="19"/>
    </location>
    <ligand>
        <name>Ca(2+)</name>
        <dbReference type="ChEBI" id="CHEBI:29108"/>
        <label>3</label>
    </ligand>
</feature>
<dbReference type="EMBL" id="KB296906">
    <property type="protein sequence ID" value="ELU11185.1"/>
    <property type="molecule type" value="Genomic_DNA"/>
</dbReference>
<feature type="binding site" evidence="9">
    <location>
        <position position="1"/>
    </location>
    <ligand>
        <name>Ca(2+)</name>
        <dbReference type="ChEBI" id="CHEBI:29108"/>
        <label>2</label>
    </ligand>
</feature>
<dbReference type="AlphaFoldDB" id="R7V624"/>
<feature type="non-terminal residue" evidence="11">
    <location>
        <position position="109"/>
    </location>
</feature>
<dbReference type="HOGENOM" id="CLU_015489_5_1_1"/>
<evidence type="ECO:0000256" key="7">
    <source>
        <dbReference type="ARBA" id="ARBA00023049"/>
    </source>
</evidence>
<feature type="binding site" evidence="9">
    <location>
        <position position="37"/>
    </location>
    <ligand>
        <name>Zn(2+)</name>
        <dbReference type="ChEBI" id="CHEBI:29105"/>
        <label>1</label>
    </ligand>
</feature>
<feature type="binding site" evidence="9">
    <location>
        <position position="11"/>
    </location>
    <ligand>
        <name>Zn(2+)</name>
        <dbReference type="ChEBI" id="CHEBI:29105"/>
        <label>1</label>
    </ligand>
</feature>
<feature type="binding site" evidence="9">
    <location>
        <position position="78"/>
    </location>
    <ligand>
        <name>Zn(2+)</name>
        <dbReference type="ChEBI" id="CHEBI:29105"/>
        <label>2</label>
        <note>catalytic</note>
    </ligand>
</feature>
<reference evidence="11 13" key="2">
    <citation type="journal article" date="2013" name="Nature">
        <title>Insights into bilaterian evolution from three spiralian genomes.</title>
        <authorList>
            <person name="Simakov O."/>
            <person name="Marletaz F."/>
            <person name="Cho S.J."/>
            <person name="Edsinger-Gonzales E."/>
            <person name="Havlak P."/>
            <person name="Hellsten U."/>
            <person name="Kuo D.H."/>
            <person name="Larsson T."/>
            <person name="Lv J."/>
            <person name="Arendt D."/>
            <person name="Savage R."/>
            <person name="Osoegawa K."/>
            <person name="de Jong P."/>
            <person name="Grimwood J."/>
            <person name="Chapman J.A."/>
            <person name="Shapiro H."/>
            <person name="Aerts A."/>
            <person name="Otillar R.P."/>
            <person name="Terry A.Y."/>
            <person name="Boore J.L."/>
            <person name="Grigoriev I.V."/>
            <person name="Lindberg D.R."/>
            <person name="Seaver E.C."/>
            <person name="Weisblat D.A."/>
            <person name="Putnam N.H."/>
            <person name="Rokhsar D.S."/>
        </authorList>
    </citation>
    <scope>NUCLEOTIDE SEQUENCE</scope>
    <source>
        <strain evidence="11 13">I ESC-2004</strain>
    </source>
</reference>
<feature type="binding site" evidence="9">
    <location>
        <position position="18"/>
    </location>
    <ligand>
        <name>Ca(2+)</name>
        <dbReference type="ChEBI" id="CHEBI:29108"/>
        <label>3</label>
    </ligand>
</feature>
<protein>
    <recommendedName>
        <fullName evidence="10">Peptidase metallopeptidase domain-containing protein</fullName>
    </recommendedName>
</protein>
<dbReference type="InterPro" id="IPR024079">
    <property type="entry name" value="MetalloPept_cat_dom_sf"/>
</dbReference>
<dbReference type="OrthoDB" id="1901267at2759"/>
<feature type="binding site" evidence="9">
    <location>
        <position position="33"/>
    </location>
    <ligand>
        <name>Ca(2+)</name>
        <dbReference type="ChEBI" id="CHEBI:29108"/>
        <label>2</label>
    </ligand>
</feature>
<keyword evidence="13" id="KW-1185">Reference proteome</keyword>
<name>R7V624_CAPTE</name>
<evidence type="ECO:0000313" key="11">
    <source>
        <dbReference type="EMBL" id="ELU11185.1"/>
    </source>
</evidence>
<keyword evidence="2" id="KW-0645">Protease</keyword>
<dbReference type="InterPro" id="IPR001818">
    <property type="entry name" value="Pept_M10_metallopeptidase"/>
</dbReference>
<dbReference type="Gene3D" id="3.40.390.10">
    <property type="entry name" value="Collagenase (Catalytic Domain)"/>
    <property type="match status" value="1"/>
</dbReference>
<dbReference type="CDD" id="cd04278">
    <property type="entry name" value="ZnMc_MMP"/>
    <property type="match status" value="1"/>
</dbReference>
<feature type="domain" description="Peptidase metallopeptidase" evidence="10">
    <location>
        <begin position="1"/>
        <end position="105"/>
    </location>
</feature>
<evidence type="ECO:0000256" key="9">
    <source>
        <dbReference type="PIRSR" id="PIRSR621190-2"/>
    </source>
</evidence>
<feature type="binding site" evidence="9">
    <location>
        <position position="35"/>
    </location>
    <ligand>
        <name>Ca(2+)</name>
        <dbReference type="ChEBI" id="CHEBI:29108"/>
        <label>2</label>
    </ligand>
</feature>
<evidence type="ECO:0000256" key="5">
    <source>
        <dbReference type="ARBA" id="ARBA00022801"/>
    </source>
</evidence>
<comment type="similarity">
    <text evidence="1">Belongs to the peptidase M10A family.</text>
</comment>
<dbReference type="InterPro" id="IPR033739">
    <property type="entry name" value="M10A_MMP"/>
</dbReference>
<evidence type="ECO:0000256" key="4">
    <source>
        <dbReference type="ARBA" id="ARBA00022729"/>
    </source>
</evidence>
<reference evidence="13" key="1">
    <citation type="submission" date="2012-12" db="EMBL/GenBank/DDBJ databases">
        <authorList>
            <person name="Hellsten U."/>
            <person name="Grimwood J."/>
            <person name="Chapman J.A."/>
            <person name="Shapiro H."/>
            <person name="Aerts A."/>
            <person name="Otillar R.P."/>
            <person name="Terry A.Y."/>
            <person name="Boore J.L."/>
            <person name="Simakov O."/>
            <person name="Marletaz F."/>
            <person name="Cho S.-J."/>
            <person name="Edsinger-Gonzales E."/>
            <person name="Havlak P."/>
            <person name="Kuo D.-H."/>
            <person name="Larsson T."/>
            <person name="Lv J."/>
            <person name="Arendt D."/>
            <person name="Savage R."/>
            <person name="Osoegawa K."/>
            <person name="de Jong P."/>
            <person name="Lindberg D.R."/>
            <person name="Seaver E.C."/>
            <person name="Weisblat D.A."/>
            <person name="Putnam N.H."/>
            <person name="Grigoriev I.V."/>
            <person name="Rokhsar D.S."/>
        </authorList>
    </citation>
    <scope>NUCLEOTIDE SEQUENCE</scope>
    <source>
        <strain evidence="13">I ESC-2004</strain>
    </source>
</reference>
<keyword evidence="4" id="KW-0732">Signal</keyword>
<gene>
    <name evidence="11" type="ORF">CAPTEDRAFT_47872</name>
</gene>
<feature type="binding site" evidence="9">
    <location>
        <position position="39"/>
    </location>
    <ligand>
        <name>Ca(2+)</name>
        <dbReference type="ChEBI" id="CHEBI:29108"/>
        <label>3</label>
    </ligand>
</feature>